<keyword evidence="2" id="KW-0378">Hydrolase</keyword>
<dbReference type="AlphaFoldDB" id="A0A8K0KHN1"/>
<dbReference type="OrthoDB" id="10059102at2759"/>
<comment type="caution">
    <text evidence="6">The sequence shown here is derived from an EMBL/GenBank/DDBJ whole genome shotgun (WGS) entry which is preliminary data.</text>
</comment>
<evidence type="ECO:0000259" key="5">
    <source>
        <dbReference type="PROSITE" id="PS50240"/>
    </source>
</evidence>
<reference evidence="6" key="2">
    <citation type="submission" date="2017-10" db="EMBL/GenBank/DDBJ databases">
        <title>Ladona fulva Genome sequencing and assembly.</title>
        <authorList>
            <person name="Murali S."/>
            <person name="Richards S."/>
            <person name="Bandaranaike D."/>
            <person name="Bellair M."/>
            <person name="Blankenburg K."/>
            <person name="Chao H."/>
            <person name="Dinh H."/>
            <person name="Doddapaneni H."/>
            <person name="Dugan-Rocha S."/>
            <person name="Elkadiri S."/>
            <person name="Gnanaolivu R."/>
            <person name="Hernandez B."/>
            <person name="Skinner E."/>
            <person name="Javaid M."/>
            <person name="Lee S."/>
            <person name="Li M."/>
            <person name="Ming W."/>
            <person name="Munidasa M."/>
            <person name="Muniz J."/>
            <person name="Nguyen L."/>
            <person name="Hughes D."/>
            <person name="Osuji N."/>
            <person name="Pu L.-L."/>
            <person name="Puazo M."/>
            <person name="Qu C."/>
            <person name="Quiroz J."/>
            <person name="Raj R."/>
            <person name="Weissenberger G."/>
            <person name="Xin Y."/>
            <person name="Zou X."/>
            <person name="Han Y."/>
            <person name="Worley K."/>
            <person name="Muzny D."/>
            <person name="Gibbs R."/>
        </authorList>
    </citation>
    <scope>NUCLEOTIDE SEQUENCE</scope>
    <source>
        <strain evidence="6">Sampled in the wild</strain>
    </source>
</reference>
<keyword evidence="7" id="KW-1185">Reference proteome</keyword>
<feature type="domain" description="Peptidase S1" evidence="5">
    <location>
        <begin position="1"/>
        <end position="62"/>
    </location>
</feature>
<evidence type="ECO:0000313" key="6">
    <source>
        <dbReference type="EMBL" id="KAG8235404.1"/>
    </source>
</evidence>
<dbReference type="InterPro" id="IPR009003">
    <property type="entry name" value="Peptidase_S1_PA"/>
</dbReference>
<evidence type="ECO:0000256" key="4">
    <source>
        <dbReference type="ARBA" id="ARBA00023157"/>
    </source>
</evidence>
<dbReference type="GO" id="GO:0004252">
    <property type="term" value="F:serine-type endopeptidase activity"/>
    <property type="evidence" value="ECO:0007669"/>
    <property type="project" value="InterPro"/>
</dbReference>
<dbReference type="EMBL" id="KZ308905">
    <property type="protein sequence ID" value="KAG8235404.1"/>
    <property type="molecule type" value="Genomic_DNA"/>
</dbReference>
<dbReference type="PANTHER" id="PTHR24276">
    <property type="entry name" value="POLYSERASE-RELATED"/>
    <property type="match status" value="1"/>
</dbReference>
<evidence type="ECO:0000256" key="3">
    <source>
        <dbReference type="ARBA" id="ARBA00022825"/>
    </source>
</evidence>
<sequence>MSTISNSAPVVIVERGDMGGPLIINNKVMGIVSWGRPCGYYGFPTVYTRVSEYVDWINFEVVIFGRCERKGGYVPVKPYLIGGDVVPDRYYQSTGGYSATFRYRSEIDDVFLTETRAYRENLPRETYHGIQYASR</sequence>
<dbReference type="InterPro" id="IPR050430">
    <property type="entry name" value="Peptidase_S1"/>
</dbReference>
<dbReference type="Proteomes" id="UP000792457">
    <property type="component" value="Unassembled WGS sequence"/>
</dbReference>
<dbReference type="PANTHER" id="PTHR24276:SF98">
    <property type="entry name" value="FI18310P1-RELATED"/>
    <property type="match status" value="1"/>
</dbReference>
<keyword evidence="4" id="KW-1015">Disulfide bond</keyword>
<keyword evidence="1" id="KW-0645">Protease</keyword>
<dbReference type="InterPro" id="IPR001254">
    <property type="entry name" value="Trypsin_dom"/>
</dbReference>
<dbReference type="GO" id="GO:0006508">
    <property type="term" value="P:proteolysis"/>
    <property type="evidence" value="ECO:0007669"/>
    <property type="project" value="UniProtKB-KW"/>
</dbReference>
<keyword evidence="3" id="KW-0720">Serine protease</keyword>
<reference evidence="6" key="1">
    <citation type="submission" date="2013-04" db="EMBL/GenBank/DDBJ databases">
        <authorList>
            <person name="Qu J."/>
            <person name="Murali S.C."/>
            <person name="Bandaranaike D."/>
            <person name="Bellair M."/>
            <person name="Blankenburg K."/>
            <person name="Chao H."/>
            <person name="Dinh H."/>
            <person name="Doddapaneni H."/>
            <person name="Downs B."/>
            <person name="Dugan-Rocha S."/>
            <person name="Elkadiri S."/>
            <person name="Gnanaolivu R.D."/>
            <person name="Hernandez B."/>
            <person name="Javaid M."/>
            <person name="Jayaseelan J.C."/>
            <person name="Lee S."/>
            <person name="Li M."/>
            <person name="Ming W."/>
            <person name="Munidasa M."/>
            <person name="Muniz J."/>
            <person name="Nguyen L."/>
            <person name="Ongeri F."/>
            <person name="Osuji N."/>
            <person name="Pu L.-L."/>
            <person name="Puazo M."/>
            <person name="Qu C."/>
            <person name="Quiroz J."/>
            <person name="Raj R."/>
            <person name="Weissenberger G."/>
            <person name="Xin Y."/>
            <person name="Zou X."/>
            <person name="Han Y."/>
            <person name="Richards S."/>
            <person name="Worley K."/>
            <person name="Muzny D."/>
            <person name="Gibbs R."/>
        </authorList>
    </citation>
    <scope>NUCLEOTIDE SEQUENCE</scope>
    <source>
        <strain evidence="6">Sampled in the wild</strain>
    </source>
</reference>
<evidence type="ECO:0000256" key="1">
    <source>
        <dbReference type="ARBA" id="ARBA00022670"/>
    </source>
</evidence>
<proteinExistence type="predicted"/>
<dbReference type="PROSITE" id="PS50240">
    <property type="entry name" value="TRYPSIN_DOM"/>
    <property type="match status" value="1"/>
</dbReference>
<accession>A0A8K0KHN1</accession>
<name>A0A8K0KHN1_LADFU</name>
<dbReference type="SUPFAM" id="SSF50494">
    <property type="entry name" value="Trypsin-like serine proteases"/>
    <property type="match status" value="1"/>
</dbReference>
<evidence type="ECO:0000256" key="2">
    <source>
        <dbReference type="ARBA" id="ARBA00022801"/>
    </source>
</evidence>
<organism evidence="6 7">
    <name type="scientific">Ladona fulva</name>
    <name type="common">Scarce chaser dragonfly</name>
    <name type="synonym">Libellula fulva</name>
    <dbReference type="NCBI Taxonomy" id="123851"/>
    <lineage>
        <taxon>Eukaryota</taxon>
        <taxon>Metazoa</taxon>
        <taxon>Ecdysozoa</taxon>
        <taxon>Arthropoda</taxon>
        <taxon>Hexapoda</taxon>
        <taxon>Insecta</taxon>
        <taxon>Pterygota</taxon>
        <taxon>Palaeoptera</taxon>
        <taxon>Odonata</taxon>
        <taxon>Epiprocta</taxon>
        <taxon>Anisoptera</taxon>
        <taxon>Libelluloidea</taxon>
        <taxon>Libellulidae</taxon>
        <taxon>Ladona</taxon>
    </lineage>
</organism>
<evidence type="ECO:0000313" key="7">
    <source>
        <dbReference type="Proteomes" id="UP000792457"/>
    </source>
</evidence>
<dbReference type="Gene3D" id="2.40.10.10">
    <property type="entry name" value="Trypsin-like serine proteases"/>
    <property type="match status" value="1"/>
</dbReference>
<dbReference type="InterPro" id="IPR043504">
    <property type="entry name" value="Peptidase_S1_PA_chymotrypsin"/>
</dbReference>
<dbReference type="Pfam" id="PF00089">
    <property type="entry name" value="Trypsin"/>
    <property type="match status" value="1"/>
</dbReference>
<protein>
    <recommendedName>
        <fullName evidence="5">Peptidase S1 domain-containing protein</fullName>
    </recommendedName>
</protein>
<gene>
    <name evidence="6" type="ORF">J437_LFUL009263</name>
</gene>